<accession>A0A1F6BPS1</accession>
<evidence type="ECO:0000313" key="2">
    <source>
        <dbReference type="Proteomes" id="UP000179324"/>
    </source>
</evidence>
<gene>
    <name evidence="1" type="ORF">A2127_00865</name>
</gene>
<organism evidence="1 2">
    <name type="scientific">Candidatus Jorgensenbacteria bacterium GWC1_48_12</name>
    <dbReference type="NCBI Taxonomy" id="1798469"/>
    <lineage>
        <taxon>Bacteria</taxon>
        <taxon>Candidatus Joergenseniibacteriota</taxon>
    </lineage>
</organism>
<comment type="caution">
    <text evidence="1">The sequence shown here is derived from an EMBL/GenBank/DDBJ whole genome shotgun (WGS) entry which is preliminary data.</text>
</comment>
<protein>
    <submittedName>
        <fullName evidence="1">Uncharacterized protein</fullName>
    </submittedName>
</protein>
<proteinExistence type="predicted"/>
<dbReference type="Proteomes" id="UP000179324">
    <property type="component" value="Unassembled WGS sequence"/>
</dbReference>
<dbReference type="Gene3D" id="1.10.1270.10">
    <property type="entry name" value="TrpR-like"/>
    <property type="match status" value="1"/>
</dbReference>
<dbReference type="InterPro" id="IPR038116">
    <property type="entry name" value="TrpR-like_sf"/>
</dbReference>
<dbReference type="AlphaFoldDB" id="A0A1F6BPS1"/>
<sequence length="107" mass="12584">MSKTSRKNFDGEFRKEIWKVFWAEIARARKTGPAGFLSRFLTEEERIVLEKRLAALYFLKRGESLRETGKKADVAKKTVIFIKRGLKQLNYKRRVYSKTPGKSKLKQ</sequence>
<evidence type="ECO:0000313" key="1">
    <source>
        <dbReference type="EMBL" id="OGG38934.1"/>
    </source>
</evidence>
<reference evidence="1 2" key="1">
    <citation type="journal article" date="2016" name="Nat. Commun.">
        <title>Thousands of microbial genomes shed light on interconnected biogeochemical processes in an aquifer system.</title>
        <authorList>
            <person name="Anantharaman K."/>
            <person name="Brown C.T."/>
            <person name="Hug L.A."/>
            <person name="Sharon I."/>
            <person name="Castelle C.J."/>
            <person name="Probst A.J."/>
            <person name="Thomas B.C."/>
            <person name="Singh A."/>
            <person name="Wilkins M.J."/>
            <person name="Karaoz U."/>
            <person name="Brodie E.L."/>
            <person name="Williams K.H."/>
            <person name="Hubbard S.S."/>
            <person name="Banfield J.F."/>
        </authorList>
    </citation>
    <scope>NUCLEOTIDE SEQUENCE [LARGE SCALE GENOMIC DNA]</scope>
</reference>
<dbReference type="EMBL" id="MFKI01000021">
    <property type="protein sequence ID" value="OGG38934.1"/>
    <property type="molecule type" value="Genomic_DNA"/>
</dbReference>
<name>A0A1F6BPS1_9BACT</name>